<dbReference type="HAMAP" id="MF_00386">
    <property type="entry name" value="UPF0161_YidD"/>
    <property type="match status" value="1"/>
</dbReference>
<protein>
    <recommendedName>
        <fullName evidence="2">Putative membrane protein insertion efficiency factor</fullName>
    </recommendedName>
</protein>
<gene>
    <name evidence="3" type="ordered locus">DGo_CA1237</name>
</gene>
<dbReference type="SMART" id="SM01234">
    <property type="entry name" value="Haemolytic"/>
    <property type="match status" value="1"/>
</dbReference>
<reference evidence="3 4" key="1">
    <citation type="journal article" date="2012" name="PLoS ONE">
        <title>Genome sequence and transcriptome analysis of the radioresistant bacterium Deinococcus gobiensis: insights into the extreme environmental adaptations.</title>
        <authorList>
            <person name="Yuan M."/>
            <person name="Chen M."/>
            <person name="Zhang W."/>
            <person name="Lu W."/>
            <person name="Wang J."/>
            <person name="Yang M."/>
            <person name="Zhao P."/>
            <person name="Tang R."/>
            <person name="Li X."/>
            <person name="Hao Y."/>
            <person name="Zhou Z."/>
            <person name="Zhan Y."/>
            <person name="Yu H."/>
            <person name="Teng C."/>
            <person name="Yan Y."/>
            <person name="Ping S."/>
            <person name="Wang Y."/>
            <person name="Lin M."/>
        </authorList>
    </citation>
    <scope>NUCLEOTIDE SEQUENCE [LARGE SCALE GENOMIC DNA]</scope>
    <source>
        <strain evidence="3 4">I-0</strain>
    </source>
</reference>
<dbReference type="EMBL" id="CP002191">
    <property type="protein sequence ID" value="AFD25164.1"/>
    <property type="molecule type" value="Genomic_DNA"/>
</dbReference>
<dbReference type="Pfam" id="PF01809">
    <property type="entry name" value="YidD"/>
    <property type="match status" value="1"/>
</dbReference>
<evidence type="ECO:0000256" key="1">
    <source>
        <dbReference type="ARBA" id="ARBA00022475"/>
    </source>
</evidence>
<evidence type="ECO:0000313" key="4">
    <source>
        <dbReference type="Proteomes" id="UP000007575"/>
    </source>
</evidence>
<dbReference type="HOGENOM" id="CLU_144811_6_0_0"/>
<dbReference type="KEGG" id="dgo:DGo_CA1237"/>
<evidence type="ECO:0000256" key="2">
    <source>
        <dbReference type="HAMAP-Rule" id="MF_00386"/>
    </source>
</evidence>
<dbReference type="NCBIfam" id="TIGR00278">
    <property type="entry name" value="membrane protein insertion efficiency factor YidD"/>
    <property type="match status" value="1"/>
</dbReference>
<dbReference type="InterPro" id="IPR002696">
    <property type="entry name" value="Membr_insert_effic_factor_YidD"/>
</dbReference>
<accession>H8GS91</accession>
<comment type="similarity">
    <text evidence="2">Belongs to the UPF0161 family.</text>
</comment>
<dbReference type="PATRIC" id="fig|745776.4.peg.1273"/>
<keyword evidence="2" id="KW-0472">Membrane</keyword>
<dbReference type="STRING" id="745776.DGo_CA1237"/>
<comment type="subcellular location">
    <subcellularLocation>
        <location evidence="2">Cell membrane</location>
        <topology evidence="2">Peripheral membrane protein</topology>
        <orientation evidence="2">Cytoplasmic side</orientation>
    </subcellularLocation>
</comment>
<dbReference type="Proteomes" id="UP000007575">
    <property type="component" value="Chromosome"/>
</dbReference>
<dbReference type="eggNOG" id="COG0759">
    <property type="taxonomic scope" value="Bacteria"/>
</dbReference>
<evidence type="ECO:0000313" key="3">
    <source>
        <dbReference type="EMBL" id="AFD25164.1"/>
    </source>
</evidence>
<dbReference type="GO" id="GO:0005886">
    <property type="term" value="C:plasma membrane"/>
    <property type="evidence" value="ECO:0007669"/>
    <property type="project" value="UniProtKB-SubCell"/>
</dbReference>
<comment type="function">
    <text evidence="2">Could be involved in insertion of integral membrane proteins into the membrane.</text>
</comment>
<dbReference type="PANTHER" id="PTHR33383:SF1">
    <property type="entry name" value="MEMBRANE PROTEIN INSERTION EFFICIENCY FACTOR-RELATED"/>
    <property type="match status" value="1"/>
</dbReference>
<organism evidence="3 4">
    <name type="scientific">Deinococcus gobiensis (strain DSM 21396 / JCM 16679 / CGMCC 1.7299 / I-0)</name>
    <dbReference type="NCBI Taxonomy" id="745776"/>
    <lineage>
        <taxon>Bacteria</taxon>
        <taxon>Thermotogati</taxon>
        <taxon>Deinococcota</taxon>
        <taxon>Deinococci</taxon>
        <taxon>Deinococcales</taxon>
        <taxon>Deinococcaceae</taxon>
        <taxon>Deinococcus</taxon>
    </lineage>
</organism>
<sequence>MVRAVRAYQRRLSPLKPAPTCRFSPSCSEYAALAIERFGAVRGGWLAAWRVARCNPLVLGGFDPVPEHFPKRSTPPTNT</sequence>
<name>H8GS91_DEIGI</name>
<keyword evidence="1 2" id="KW-1003">Cell membrane</keyword>
<dbReference type="AlphaFoldDB" id="H8GS91"/>
<dbReference type="PANTHER" id="PTHR33383">
    <property type="entry name" value="MEMBRANE PROTEIN INSERTION EFFICIENCY FACTOR-RELATED"/>
    <property type="match status" value="1"/>
</dbReference>
<proteinExistence type="inferred from homology"/>
<keyword evidence="4" id="KW-1185">Reference proteome</keyword>